<feature type="region of interest" description="Disordered" evidence="1">
    <location>
        <begin position="48"/>
        <end position="67"/>
    </location>
</feature>
<organism evidence="2 3">
    <name type="scientific">Diploptera punctata</name>
    <name type="common">Pacific beetle cockroach</name>
    <dbReference type="NCBI Taxonomy" id="6984"/>
    <lineage>
        <taxon>Eukaryota</taxon>
        <taxon>Metazoa</taxon>
        <taxon>Ecdysozoa</taxon>
        <taxon>Arthropoda</taxon>
        <taxon>Hexapoda</taxon>
        <taxon>Insecta</taxon>
        <taxon>Pterygota</taxon>
        <taxon>Neoptera</taxon>
        <taxon>Polyneoptera</taxon>
        <taxon>Dictyoptera</taxon>
        <taxon>Blattodea</taxon>
        <taxon>Blaberoidea</taxon>
        <taxon>Blaberidae</taxon>
        <taxon>Diplopterinae</taxon>
        <taxon>Diploptera</taxon>
    </lineage>
</organism>
<keyword evidence="3" id="KW-1185">Reference proteome</keyword>
<dbReference type="EMBL" id="JASPKZ010003080">
    <property type="protein sequence ID" value="KAJ9594024.1"/>
    <property type="molecule type" value="Genomic_DNA"/>
</dbReference>
<sequence>GSSLETARLGRTLDCETALLVARLCPVKLLGWSAPRLMLVGETCSTGRTGSTVKTASTGRTRDEGSYVKLPSTGTKLRLVKLLD</sequence>
<evidence type="ECO:0000313" key="3">
    <source>
        <dbReference type="Proteomes" id="UP001233999"/>
    </source>
</evidence>
<reference evidence="2" key="2">
    <citation type="submission" date="2023-05" db="EMBL/GenBank/DDBJ databases">
        <authorList>
            <person name="Fouks B."/>
        </authorList>
    </citation>
    <scope>NUCLEOTIDE SEQUENCE</scope>
    <source>
        <strain evidence="2">Stay&amp;Tobe</strain>
        <tissue evidence="2">Testes</tissue>
    </source>
</reference>
<reference evidence="2" key="1">
    <citation type="journal article" date="2023" name="IScience">
        <title>Live-bearing cockroach genome reveals convergent evolutionary mechanisms linked to viviparity in insects and beyond.</title>
        <authorList>
            <person name="Fouks B."/>
            <person name="Harrison M.C."/>
            <person name="Mikhailova A.A."/>
            <person name="Marchal E."/>
            <person name="English S."/>
            <person name="Carruthers M."/>
            <person name="Jennings E.C."/>
            <person name="Chiamaka E.L."/>
            <person name="Frigard R.A."/>
            <person name="Pippel M."/>
            <person name="Attardo G.M."/>
            <person name="Benoit J.B."/>
            <person name="Bornberg-Bauer E."/>
            <person name="Tobe S.S."/>
        </authorList>
    </citation>
    <scope>NUCLEOTIDE SEQUENCE</scope>
    <source>
        <strain evidence="2">Stay&amp;Tobe</strain>
    </source>
</reference>
<evidence type="ECO:0000313" key="2">
    <source>
        <dbReference type="EMBL" id="KAJ9594024.1"/>
    </source>
</evidence>
<feature type="non-terminal residue" evidence="2">
    <location>
        <position position="1"/>
    </location>
</feature>
<evidence type="ECO:0000256" key="1">
    <source>
        <dbReference type="SAM" id="MobiDB-lite"/>
    </source>
</evidence>
<dbReference type="Proteomes" id="UP001233999">
    <property type="component" value="Unassembled WGS sequence"/>
</dbReference>
<comment type="caution">
    <text evidence="2">The sequence shown here is derived from an EMBL/GenBank/DDBJ whole genome shotgun (WGS) entry which is preliminary data.</text>
</comment>
<proteinExistence type="predicted"/>
<feature type="non-terminal residue" evidence="2">
    <location>
        <position position="84"/>
    </location>
</feature>
<name>A0AAD8A7S4_DIPPU</name>
<feature type="compositionally biased region" description="Polar residues" evidence="1">
    <location>
        <begin position="48"/>
        <end position="59"/>
    </location>
</feature>
<accession>A0AAD8A7S4</accession>
<protein>
    <submittedName>
        <fullName evidence="2">Uncharacterized protein</fullName>
    </submittedName>
</protein>
<dbReference type="AlphaFoldDB" id="A0AAD8A7S4"/>
<gene>
    <name evidence="2" type="ORF">L9F63_014554</name>
</gene>